<dbReference type="HOGENOM" id="CLU_427092_0_0_1"/>
<dbReference type="AlphaFoldDB" id="A0A0C2X194"/>
<proteinExistence type="predicted"/>
<dbReference type="EMBL" id="KN824340">
    <property type="protein sequence ID" value="KIM23272.1"/>
    <property type="molecule type" value="Genomic_DNA"/>
</dbReference>
<keyword evidence="3" id="KW-1185">Reference proteome</keyword>
<organism evidence="2 3">
    <name type="scientific">Serendipita vermifera MAFF 305830</name>
    <dbReference type="NCBI Taxonomy" id="933852"/>
    <lineage>
        <taxon>Eukaryota</taxon>
        <taxon>Fungi</taxon>
        <taxon>Dikarya</taxon>
        <taxon>Basidiomycota</taxon>
        <taxon>Agaricomycotina</taxon>
        <taxon>Agaricomycetes</taxon>
        <taxon>Sebacinales</taxon>
        <taxon>Serendipitaceae</taxon>
        <taxon>Serendipita</taxon>
    </lineage>
</organism>
<accession>A0A0C2X194</accession>
<evidence type="ECO:0000256" key="1">
    <source>
        <dbReference type="SAM" id="MobiDB-lite"/>
    </source>
</evidence>
<sequence length="641" mass="72642">MESSARDGGVALSFSTPNLLSLSLKHVDGVGYFPDVTLFPDTSKLKNLTLFECFLPSFPHGTALQETSLRWRMPYSVKEPPLTIQTSTSLRALSLQTYDARFPVPKKFENLQSLEIHGFIIPSALMSCQMPMVTSLYLGCHHWAFPGNVTSLSGLNFGNLKELTLTFRKPYSYGPQEFRWFTHTIEAFLVKAGQLRHLKANRFTMGFVLTAMWSDLEAMRDEQGAPRKVLFRGSLTDIDSNTTVNFVGELGAQFLEELAAKKRGHQKIKHQKERVTALQFCRTSGGNEYQGKRGKKVHNEPFYTVAHRTYKALRGGEERQETRKSSDEKESPERARAWLLAGENGERCAQWSSLYVDFGPTFIRRTDTCVTPQLGIALSFPTPNLLSLTLKYVDGVKYFSKYNQFPNTNKLKSFTLFEAFLPTFPRSAALQKTSLRWCTPYKMNQSSLTMQTSTSLRALCLQTYDFNFPFPNQLEALQLLEIHGFILPTALTNCHMPMVTSLYLGCHDCGLPRNILTLCGLDFTRLEELTLTYRKGPLTGSFDDPLEPLWFVESTREFLTKACHLQHLKANRSTMNFVLRTLWTSFQPIPGEQGAPNRVLFRGSLTNIDSNATVEFVDELGTQFLEKLAAEWGCRDPSQDL</sequence>
<gene>
    <name evidence="2" type="ORF">M408DRAFT_321252</name>
</gene>
<reference evidence="3" key="2">
    <citation type="submission" date="2015-01" db="EMBL/GenBank/DDBJ databases">
        <title>Evolutionary Origins and Diversification of the Mycorrhizal Mutualists.</title>
        <authorList>
            <consortium name="DOE Joint Genome Institute"/>
            <consortium name="Mycorrhizal Genomics Consortium"/>
            <person name="Kohler A."/>
            <person name="Kuo A."/>
            <person name="Nagy L.G."/>
            <person name="Floudas D."/>
            <person name="Copeland A."/>
            <person name="Barry K.W."/>
            <person name="Cichocki N."/>
            <person name="Veneault-Fourrey C."/>
            <person name="LaButti K."/>
            <person name="Lindquist E.A."/>
            <person name="Lipzen A."/>
            <person name="Lundell T."/>
            <person name="Morin E."/>
            <person name="Murat C."/>
            <person name="Riley R."/>
            <person name="Ohm R."/>
            <person name="Sun H."/>
            <person name="Tunlid A."/>
            <person name="Henrissat B."/>
            <person name="Grigoriev I.V."/>
            <person name="Hibbett D.S."/>
            <person name="Martin F."/>
        </authorList>
    </citation>
    <scope>NUCLEOTIDE SEQUENCE [LARGE SCALE GENOMIC DNA]</scope>
    <source>
        <strain evidence="3">MAFF 305830</strain>
    </source>
</reference>
<evidence type="ECO:0000313" key="3">
    <source>
        <dbReference type="Proteomes" id="UP000054097"/>
    </source>
</evidence>
<protein>
    <submittedName>
        <fullName evidence="2">Uncharacterized protein</fullName>
    </submittedName>
</protein>
<name>A0A0C2X194_SERVB</name>
<dbReference type="Proteomes" id="UP000054097">
    <property type="component" value="Unassembled WGS sequence"/>
</dbReference>
<evidence type="ECO:0000313" key="2">
    <source>
        <dbReference type="EMBL" id="KIM23272.1"/>
    </source>
</evidence>
<reference evidence="2 3" key="1">
    <citation type="submission" date="2014-04" db="EMBL/GenBank/DDBJ databases">
        <authorList>
            <consortium name="DOE Joint Genome Institute"/>
            <person name="Kuo A."/>
            <person name="Zuccaro A."/>
            <person name="Kohler A."/>
            <person name="Nagy L.G."/>
            <person name="Floudas D."/>
            <person name="Copeland A."/>
            <person name="Barry K.W."/>
            <person name="Cichocki N."/>
            <person name="Veneault-Fourrey C."/>
            <person name="LaButti K."/>
            <person name="Lindquist E.A."/>
            <person name="Lipzen A."/>
            <person name="Lundell T."/>
            <person name="Morin E."/>
            <person name="Murat C."/>
            <person name="Sun H."/>
            <person name="Tunlid A."/>
            <person name="Henrissat B."/>
            <person name="Grigoriev I.V."/>
            <person name="Hibbett D.S."/>
            <person name="Martin F."/>
            <person name="Nordberg H.P."/>
            <person name="Cantor M.N."/>
            <person name="Hua S.X."/>
        </authorList>
    </citation>
    <scope>NUCLEOTIDE SEQUENCE [LARGE SCALE GENOMIC DNA]</scope>
    <source>
        <strain evidence="2 3">MAFF 305830</strain>
    </source>
</reference>
<dbReference type="SUPFAM" id="SSF52058">
    <property type="entry name" value="L domain-like"/>
    <property type="match status" value="1"/>
</dbReference>
<feature type="region of interest" description="Disordered" evidence="1">
    <location>
        <begin position="314"/>
        <end position="334"/>
    </location>
</feature>